<protein>
    <recommendedName>
        <fullName evidence="1">Reverse transcriptase domain-containing protein</fullName>
    </recommendedName>
</protein>
<keyword evidence="3" id="KW-1185">Reference proteome</keyword>
<accession>W5N930</accession>
<dbReference type="InterPro" id="IPR000477">
    <property type="entry name" value="RT_dom"/>
</dbReference>
<evidence type="ECO:0000313" key="2">
    <source>
        <dbReference type="Ensembl" id="ENSLOCP00000017139.1"/>
    </source>
</evidence>
<dbReference type="AlphaFoldDB" id="W5N930"/>
<reference evidence="3" key="1">
    <citation type="submission" date="2011-12" db="EMBL/GenBank/DDBJ databases">
        <title>The Draft Genome of Lepisosteus oculatus.</title>
        <authorList>
            <consortium name="The Broad Institute Genome Assembly &amp; Analysis Group"/>
            <consortium name="Computational R&amp;D Group"/>
            <consortium name="and Sequencing Platform"/>
            <person name="Di Palma F."/>
            <person name="Alfoldi J."/>
            <person name="Johnson J."/>
            <person name="Berlin A."/>
            <person name="Gnerre S."/>
            <person name="Jaffe D."/>
            <person name="MacCallum I."/>
            <person name="Young S."/>
            <person name="Walker B.J."/>
            <person name="Lander E.S."/>
            <person name="Lindblad-Toh K."/>
        </authorList>
    </citation>
    <scope>NUCLEOTIDE SEQUENCE [LARGE SCALE GENOMIC DNA]</scope>
</reference>
<dbReference type="InParanoid" id="W5N930"/>
<sequence>MMDFVYKTENVLSLVCTLITAEFAKAFDTVDHTTAVQCLLVLGVRTSLNPWACSFMTDRRQKVQYQRISYLWSCTGNYSILGPIVFLALINSALQERIHHWKYVDVMNVAQMWTLQLPCTLQQTLKDLVVWVEEHKMKLNSKKCKVLHVTHMRYPPVLPALFMDQNILEVHSTVQVLEVIIQDNLRWDNQVDHMLMSANRKLFFSRCLKKFGVCDSELVSFYKHYVRLVLEYAVTVWHSSLSNDQTKKLECIKKQVCKITLGQRYSGYPDTLCILGLCTLSERRTWLCLDLNLTLGIGYPLPGRRLLVTIQKTQIPRCWTERYRRSPIPYMCKLLNNNGF</sequence>
<reference evidence="2" key="2">
    <citation type="submission" date="2025-08" db="UniProtKB">
        <authorList>
            <consortium name="Ensembl"/>
        </authorList>
    </citation>
    <scope>IDENTIFICATION</scope>
</reference>
<evidence type="ECO:0000313" key="3">
    <source>
        <dbReference type="Proteomes" id="UP000018468"/>
    </source>
</evidence>
<dbReference type="Ensembl" id="ENSLOCT00000017170.1">
    <property type="protein sequence ID" value="ENSLOCP00000017139.1"/>
    <property type="gene ID" value="ENSLOCG00000013901.1"/>
</dbReference>
<dbReference type="HOGENOM" id="CLU_000680_13_1_1"/>
<dbReference type="STRING" id="7918.ENSLOCP00000017139"/>
<reference evidence="2" key="3">
    <citation type="submission" date="2025-09" db="UniProtKB">
        <authorList>
            <consortium name="Ensembl"/>
        </authorList>
    </citation>
    <scope>IDENTIFICATION</scope>
</reference>
<organism evidence="2 3">
    <name type="scientific">Lepisosteus oculatus</name>
    <name type="common">Spotted gar</name>
    <dbReference type="NCBI Taxonomy" id="7918"/>
    <lineage>
        <taxon>Eukaryota</taxon>
        <taxon>Metazoa</taxon>
        <taxon>Chordata</taxon>
        <taxon>Craniata</taxon>
        <taxon>Vertebrata</taxon>
        <taxon>Euteleostomi</taxon>
        <taxon>Actinopterygii</taxon>
        <taxon>Neopterygii</taxon>
        <taxon>Holostei</taxon>
        <taxon>Semionotiformes</taxon>
        <taxon>Lepisosteidae</taxon>
        <taxon>Lepisosteus</taxon>
    </lineage>
</organism>
<dbReference type="Proteomes" id="UP000018468">
    <property type="component" value="Linkage group LG7"/>
</dbReference>
<dbReference type="GeneTree" id="ENSGT00940000175536"/>
<feature type="domain" description="Reverse transcriptase" evidence="1">
    <location>
        <begin position="16"/>
        <end position="153"/>
    </location>
</feature>
<dbReference type="OMA" id="PRCWTER"/>
<evidence type="ECO:0000259" key="1">
    <source>
        <dbReference type="Pfam" id="PF00078"/>
    </source>
</evidence>
<dbReference type="Pfam" id="PF00078">
    <property type="entry name" value="RVT_1"/>
    <property type="match status" value="1"/>
</dbReference>
<proteinExistence type="predicted"/>
<name>W5N930_LEPOC</name>
<dbReference type="PANTHER" id="PTHR33332">
    <property type="entry name" value="REVERSE TRANSCRIPTASE DOMAIN-CONTAINING PROTEIN"/>
    <property type="match status" value="1"/>
</dbReference>
<dbReference type="eggNOG" id="KOG1075">
    <property type="taxonomic scope" value="Eukaryota"/>
</dbReference>
<dbReference type="EMBL" id="AHAT01007210">
    <property type="status" value="NOT_ANNOTATED_CDS"/>
    <property type="molecule type" value="Genomic_DNA"/>
</dbReference>